<organism evidence="7">
    <name type="scientific">marine sediment metagenome</name>
    <dbReference type="NCBI Taxonomy" id="412755"/>
    <lineage>
        <taxon>unclassified sequences</taxon>
        <taxon>metagenomes</taxon>
        <taxon>ecological metagenomes</taxon>
    </lineage>
</organism>
<feature type="transmembrane region" description="Helical" evidence="5">
    <location>
        <begin position="6"/>
        <end position="24"/>
    </location>
</feature>
<feature type="transmembrane region" description="Helical" evidence="5">
    <location>
        <begin position="61"/>
        <end position="81"/>
    </location>
</feature>
<evidence type="ECO:0000256" key="4">
    <source>
        <dbReference type="ARBA" id="ARBA00023136"/>
    </source>
</evidence>
<evidence type="ECO:0000256" key="3">
    <source>
        <dbReference type="ARBA" id="ARBA00022989"/>
    </source>
</evidence>
<feature type="transmembrane region" description="Helical" evidence="5">
    <location>
        <begin position="137"/>
        <end position="155"/>
    </location>
</feature>
<feature type="transmembrane region" description="Helical" evidence="5">
    <location>
        <begin position="93"/>
        <end position="117"/>
    </location>
</feature>
<name>A0A0F9H6T9_9ZZZZ</name>
<evidence type="ECO:0000313" key="7">
    <source>
        <dbReference type="EMBL" id="KKL70992.1"/>
    </source>
</evidence>
<sequence>GILEIAFTLLILLSFYGTFFIRSFRKDLICFKGPILSLVWVFILFLVFNTFVSVYNEVNMIEWFRGMAPFVLFFVSLFIVANQFRDTASVNELFFVFILSCLIYSTKGLCLLLNSPIVESGDIYISAKYETIKAQNIYQVLRVASAGLLFSVIYFSEKLTRFKSRFYIATFIVISVSILFSYSRGLMLSFLIVSIIGGAFLVKKYKLPGFLKKWNFYYFAIVSVLVIATFFIYSQRASDILFAHVSASVGSIKSLFDFSNSYSFAGRLQEHREVLSYIMDNPLMGYGLGYEIPYFLRDGSFYKNVSSTHNMISYLLLFTGAIGTAIYLWLLANIIFGLKRMARTDNSDIKGIANGLILGVMMVLIYVQFNPFFKNLSYNLFLGIVAGVAVNGHRLIQGSEANKGQ</sequence>
<feature type="transmembrane region" description="Helical" evidence="5">
    <location>
        <begin position="311"/>
        <end position="330"/>
    </location>
</feature>
<proteinExistence type="predicted"/>
<keyword evidence="2 5" id="KW-0812">Transmembrane</keyword>
<feature type="transmembrane region" description="Helical" evidence="5">
    <location>
        <begin position="214"/>
        <end position="233"/>
    </location>
</feature>
<comment type="subcellular location">
    <subcellularLocation>
        <location evidence="1">Membrane</location>
        <topology evidence="1">Multi-pass membrane protein</topology>
    </subcellularLocation>
</comment>
<feature type="domain" description="O-antigen ligase-related" evidence="6">
    <location>
        <begin position="170"/>
        <end position="328"/>
    </location>
</feature>
<evidence type="ECO:0000256" key="1">
    <source>
        <dbReference type="ARBA" id="ARBA00004141"/>
    </source>
</evidence>
<dbReference type="PANTHER" id="PTHR37422:SF13">
    <property type="entry name" value="LIPOPOLYSACCHARIDE BIOSYNTHESIS PROTEIN PA4999-RELATED"/>
    <property type="match status" value="1"/>
</dbReference>
<dbReference type="InterPro" id="IPR007016">
    <property type="entry name" value="O-antigen_ligase-rel_domated"/>
</dbReference>
<feature type="transmembrane region" description="Helical" evidence="5">
    <location>
        <begin position="162"/>
        <end position="180"/>
    </location>
</feature>
<evidence type="ECO:0000259" key="6">
    <source>
        <dbReference type="Pfam" id="PF04932"/>
    </source>
</evidence>
<feature type="non-terminal residue" evidence="7">
    <location>
        <position position="1"/>
    </location>
</feature>
<dbReference type="AlphaFoldDB" id="A0A0F9H6T9"/>
<dbReference type="GO" id="GO:0016020">
    <property type="term" value="C:membrane"/>
    <property type="evidence" value="ECO:0007669"/>
    <property type="project" value="UniProtKB-SubCell"/>
</dbReference>
<evidence type="ECO:0000256" key="2">
    <source>
        <dbReference type="ARBA" id="ARBA00022692"/>
    </source>
</evidence>
<protein>
    <recommendedName>
        <fullName evidence="6">O-antigen ligase-related domain-containing protein</fullName>
    </recommendedName>
</protein>
<keyword evidence="3 5" id="KW-1133">Transmembrane helix</keyword>
<dbReference type="Pfam" id="PF04932">
    <property type="entry name" value="Wzy_C"/>
    <property type="match status" value="1"/>
</dbReference>
<keyword evidence="4 5" id="KW-0472">Membrane</keyword>
<gene>
    <name evidence="7" type="ORF">LCGC14_2099380</name>
</gene>
<feature type="transmembrane region" description="Helical" evidence="5">
    <location>
        <begin position="36"/>
        <end position="55"/>
    </location>
</feature>
<comment type="caution">
    <text evidence="7">The sequence shown here is derived from an EMBL/GenBank/DDBJ whole genome shotgun (WGS) entry which is preliminary data.</text>
</comment>
<feature type="transmembrane region" description="Helical" evidence="5">
    <location>
        <begin position="186"/>
        <end position="202"/>
    </location>
</feature>
<evidence type="ECO:0000256" key="5">
    <source>
        <dbReference type="SAM" id="Phobius"/>
    </source>
</evidence>
<dbReference type="EMBL" id="LAZR01025727">
    <property type="protein sequence ID" value="KKL70992.1"/>
    <property type="molecule type" value="Genomic_DNA"/>
</dbReference>
<accession>A0A0F9H6T9</accession>
<feature type="transmembrane region" description="Helical" evidence="5">
    <location>
        <begin position="351"/>
        <end position="369"/>
    </location>
</feature>
<dbReference type="InterPro" id="IPR051533">
    <property type="entry name" value="WaaL-like"/>
</dbReference>
<dbReference type="PANTHER" id="PTHR37422">
    <property type="entry name" value="TEICHURONIC ACID BIOSYNTHESIS PROTEIN TUAE"/>
    <property type="match status" value="1"/>
</dbReference>
<reference evidence="7" key="1">
    <citation type="journal article" date="2015" name="Nature">
        <title>Complex archaea that bridge the gap between prokaryotes and eukaryotes.</title>
        <authorList>
            <person name="Spang A."/>
            <person name="Saw J.H."/>
            <person name="Jorgensen S.L."/>
            <person name="Zaremba-Niedzwiedzka K."/>
            <person name="Martijn J."/>
            <person name="Lind A.E."/>
            <person name="van Eijk R."/>
            <person name="Schleper C."/>
            <person name="Guy L."/>
            <person name="Ettema T.J."/>
        </authorList>
    </citation>
    <scope>NUCLEOTIDE SEQUENCE</scope>
</reference>